<dbReference type="InterPro" id="IPR058240">
    <property type="entry name" value="rSAM_sf"/>
</dbReference>
<dbReference type="EMBL" id="AJWY01011954">
    <property type="protein sequence ID" value="EKC51330.1"/>
    <property type="molecule type" value="Genomic_DNA"/>
</dbReference>
<dbReference type="GO" id="GO:0046872">
    <property type="term" value="F:metal ion binding"/>
    <property type="evidence" value="ECO:0007669"/>
    <property type="project" value="UniProtKB-KW"/>
</dbReference>
<feature type="non-terminal residue" evidence="5">
    <location>
        <position position="1"/>
    </location>
</feature>
<protein>
    <submittedName>
        <fullName evidence="5">Radical SAM domain protein</fullName>
    </submittedName>
</protein>
<reference evidence="5" key="1">
    <citation type="journal article" date="2013" name="Environ. Microbiol.">
        <title>Microbiota from the distal guts of lean and obese adolescents exhibit partial functional redundancy besides clear differences in community structure.</title>
        <authorList>
            <person name="Ferrer M."/>
            <person name="Ruiz A."/>
            <person name="Lanza F."/>
            <person name="Haange S.B."/>
            <person name="Oberbach A."/>
            <person name="Till H."/>
            <person name="Bargiela R."/>
            <person name="Campoy C."/>
            <person name="Segura M.T."/>
            <person name="Richter M."/>
            <person name="von Bergen M."/>
            <person name="Seifert J."/>
            <person name="Suarez A."/>
        </authorList>
    </citation>
    <scope>NUCLEOTIDE SEQUENCE</scope>
</reference>
<keyword evidence="2" id="KW-0479">Metal-binding</keyword>
<keyword evidence="4" id="KW-0411">Iron-sulfur</keyword>
<keyword evidence="1" id="KW-0949">S-adenosyl-L-methionine</keyword>
<evidence type="ECO:0000313" key="5">
    <source>
        <dbReference type="EMBL" id="EKC51330.1"/>
    </source>
</evidence>
<proteinExistence type="predicted"/>
<accession>K1SC73</accession>
<dbReference type="SFLD" id="SFLDS00029">
    <property type="entry name" value="Radical_SAM"/>
    <property type="match status" value="1"/>
</dbReference>
<name>K1SC73_9ZZZZ</name>
<organism evidence="5">
    <name type="scientific">human gut metagenome</name>
    <dbReference type="NCBI Taxonomy" id="408170"/>
    <lineage>
        <taxon>unclassified sequences</taxon>
        <taxon>metagenomes</taxon>
        <taxon>organismal metagenomes</taxon>
    </lineage>
</organism>
<dbReference type="SUPFAM" id="SSF102114">
    <property type="entry name" value="Radical SAM enzymes"/>
    <property type="match status" value="1"/>
</dbReference>
<dbReference type="InterPro" id="IPR007197">
    <property type="entry name" value="rSAM"/>
</dbReference>
<dbReference type="GO" id="GO:0003824">
    <property type="term" value="F:catalytic activity"/>
    <property type="evidence" value="ECO:0007669"/>
    <property type="project" value="InterPro"/>
</dbReference>
<dbReference type="AlphaFoldDB" id="K1SC73"/>
<dbReference type="PANTHER" id="PTHR43524">
    <property type="entry name" value="RADICAL SAM SUPERFAMILY PROTEIN"/>
    <property type="match status" value="1"/>
</dbReference>
<dbReference type="PANTHER" id="PTHR43524:SF1">
    <property type="entry name" value="RADICAL SAM SUPERFAMILY PROTEIN"/>
    <property type="match status" value="1"/>
</dbReference>
<comment type="caution">
    <text evidence="5">The sequence shown here is derived from an EMBL/GenBank/DDBJ whole genome shotgun (WGS) entry which is preliminary data.</text>
</comment>
<dbReference type="GO" id="GO:0051536">
    <property type="term" value="F:iron-sulfur cluster binding"/>
    <property type="evidence" value="ECO:0007669"/>
    <property type="project" value="UniProtKB-KW"/>
</dbReference>
<evidence type="ECO:0000256" key="2">
    <source>
        <dbReference type="ARBA" id="ARBA00022723"/>
    </source>
</evidence>
<evidence type="ECO:0000256" key="1">
    <source>
        <dbReference type="ARBA" id="ARBA00022691"/>
    </source>
</evidence>
<evidence type="ECO:0000256" key="3">
    <source>
        <dbReference type="ARBA" id="ARBA00023004"/>
    </source>
</evidence>
<dbReference type="InterPro" id="IPR013785">
    <property type="entry name" value="Aldolase_TIM"/>
</dbReference>
<dbReference type="Gene3D" id="3.20.20.70">
    <property type="entry name" value="Aldolase class I"/>
    <property type="match status" value="1"/>
</dbReference>
<gene>
    <name evidence="5" type="ORF">LEA_17457</name>
</gene>
<keyword evidence="3" id="KW-0408">Iron</keyword>
<evidence type="ECO:0000256" key="4">
    <source>
        <dbReference type="ARBA" id="ARBA00023014"/>
    </source>
</evidence>
<sequence length="167" mass="19153">ANIKDKALYFVGNKLLKYVYKNPQKNMLKLVKLGKAVAGKMYPESTFTKPIEIISDETNVWHKYLFNGLNDIDPDFFRSAVLTFAIDLGLNGTKTLRKKREEEHCNIPWVILMDPTSACNLRCKGCWAAEYGHNSNLTLDEMRKVVRESKALGTSFLYVYGRRTSYS</sequence>